<protein>
    <recommendedName>
        <fullName evidence="4">DUF3551 domain-containing protein</fullName>
    </recommendedName>
</protein>
<proteinExistence type="predicted"/>
<evidence type="ECO:0000313" key="3">
    <source>
        <dbReference type="Proteomes" id="UP000465609"/>
    </source>
</evidence>
<dbReference type="RefSeq" id="WP_138230997.1">
    <property type="nucleotide sequence ID" value="NZ_AP022577.1"/>
</dbReference>
<accession>A0ABM7I8V2</accession>
<feature type="chain" id="PRO_5046608713" description="DUF3551 domain-containing protein" evidence="1">
    <location>
        <begin position="22"/>
        <end position="76"/>
    </location>
</feature>
<reference evidence="2 3" key="1">
    <citation type="journal article" date="2019" name="Emerg. Microbes Infect.">
        <title>Comprehensive subspecies identification of 175 nontuberculous mycobacteria species based on 7547 genomic profiles.</title>
        <authorList>
            <person name="Matsumoto Y."/>
            <person name="Kinjo T."/>
            <person name="Motooka D."/>
            <person name="Nabeya D."/>
            <person name="Jung N."/>
            <person name="Uechi K."/>
            <person name="Horii T."/>
            <person name="Iida T."/>
            <person name="Fujita J."/>
            <person name="Nakamura S."/>
        </authorList>
    </citation>
    <scope>NUCLEOTIDE SEQUENCE [LARGE SCALE GENOMIC DNA]</scope>
    <source>
        <strain evidence="2 3">JCM 15296</strain>
    </source>
</reference>
<evidence type="ECO:0000313" key="2">
    <source>
        <dbReference type="EMBL" id="BBX83031.1"/>
    </source>
</evidence>
<sequence>MKTALAIAAVIALSPIGVAHATPGQCINTPWGGYCDGQADRNGIFNHCEGALGFSNCFYVRAVPTDVDPRGWVPLN</sequence>
<name>A0ABM7I8V2_9MYCO</name>
<gene>
    <name evidence="2" type="ORF">MAUB_09040</name>
</gene>
<keyword evidence="3" id="KW-1185">Reference proteome</keyword>
<evidence type="ECO:0008006" key="4">
    <source>
        <dbReference type="Google" id="ProtNLM"/>
    </source>
</evidence>
<keyword evidence="1" id="KW-0732">Signal</keyword>
<evidence type="ECO:0000256" key="1">
    <source>
        <dbReference type="SAM" id="SignalP"/>
    </source>
</evidence>
<feature type="signal peptide" evidence="1">
    <location>
        <begin position="1"/>
        <end position="21"/>
    </location>
</feature>
<organism evidence="2 3">
    <name type="scientific">Mycolicibacterium aubagnense</name>
    <dbReference type="NCBI Taxonomy" id="319707"/>
    <lineage>
        <taxon>Bacteria</taxon>
        <taxon>Bacillati</taxon>
        <taxon>Actinomycetota</taxon>
        <taxon>Actinomycetes</taxon>
        <taxon>Mycobacteriales</taxon>
        <taxon>Mycobacteriaceae</taxon>
        <taxon>Mycolicibacterium</taxon>
    </lineage>
</organism>
<dbReference type="Proteomes" id="UP000465609">
    <property type="component" value="Chromosome"/>
</dbReference>
<dbReference type="EMBL" id="AP022577">
    <property type="protein sequence ID" value="BBX83031.1"/>
    <property type="molecule type" value="Genomic_DNA"/>
</dbReference>